<dbReference type="EMBL" id="JBHSOZ010000003">
    <property type="protein sequence ID" value="MFC5712770.1"/>
    <property type="molecule type" value="Genomic_DNA"/>
</dbReference>
<evidence type="ECO:0000313" key="3">
    <source>
        <dbReference type="Proteomes" id="UP001596142"/>
    </source>
</evidence>
<feature type="transmembrane region" description="Helical" evidence="1">
    <location>
        <begin position="62"/>
        <end position="82"/>
    </location>
</feature>
<comment type="caution">
    <text evidence="2">The sequence shown here is derived from an EMBL/GenBank/DDBJ whole genome shotgun (WGS) entry which is preliminary data.</text>
</comment>
<keyword evidence="3" id="KW-1185">Reference proteome</keyword>
<dbReference type="Pfam" id="PF14007">
    <property type="entry name" value="YtpI"/>
    <property type="match status" value="1"/>
</dbReference>
<dbReference type="Proteomes" id="UP001596142">
    <property type="component" value="Unassembled WGS sequence"/>
</dbReference>
<protein>
    <submittedName>
        <fullName evidence="2">YtpI family protein</fullName>
    </submittedName>
</protein>
<evidence type="ECO:0000313" key="2">
    <source>
        <dbReference type="EMBL" id="MFC5712770.1"/>
    </source>
</evidence>
<reference evidence="3" key="1">
    <citation type="journal article" date="2019" name="Int. J. Syst. Evol. Microbiol.">
        <title>The Global Catalogue of Microorganisms (GCM) 10K type strain sequencing project: providing services to taxonomists for standard genome sequencing and annotation.</title>
        <authorList>
            <consortium name="The Broad Institute Genomics Platform"/>
            <consortium name="The Broad Institute Genome Sequencing Center for Infectious Disease"/>
            <person name="Wu L."/>
            <person name="Ma J."/>
        </authorList>
    </citation>
    <scope>NUCLEOTIDE SEQUENCE [LARGE SCALE GENOMIC DNA]</scope>
    <source>
        <strain evidence="3">CECT 7184</strain>
    </source>
</reference>
<organism evidence="2 3">
    <name type="scientific">Thalassorhabdus alkalitolerans</name>
    <dbReference type="NCBI Taxonomy" id="2282697"/>
    <lineage>
        <taxon>Bacteria</taxon>
        <taxon>Bacillati</taxon>
        <taxon>Bacillota</taxon>
        <taxon>Bacilli</taxon>
        <taxon>Bacillales</taxon>
        <taxon>Bacillaceae</taxon>
        <taxon>Thalassorhabdus</taxon>
    </lineage>
</organism>
<evidence type="ECO:0000256" key="1">
    <source>
        <dbReference type="SAM" id="Phobius"/>
    </source>
</evidence>
<sequence length="103" mass="11506">MTQILVVIIVLAVAMYIFYKAKVIRTKAPAEKRWQQMKATMALGTFVTAFGLNLALTPRSTLELIIGLVFILLGGANVLLGYKGYKHYLPFVEQEAEEARMKA</sequence>
<accession>A0ABW0YK02</accession>
<dbReference type="InterPro" id="IPR025618">
    <property type="entry name" value="YtpI"/>
</dbReference>
<feature type="transmembrane region" description="Helical" evidence="1">
    <location>
        <begin position="36"/>
        <end position="56"/>
    </location>
</feature>
<gene>
    <name evidence="2" type="ORF">ACFPU1_08250</name>
</gene>
<keyword evidence="1" id="KW-0812">Transmembrane</keyword>
<feature type="transmembrane region" description="Helical" evidence="1">
    <location>
        <begin position="6"/>
        <end position="24"/>
    </location>
</feature>
<keyword evidence="1" id="KW-1133">Transmembrane helix</keyword>
<dbReference type="RefSeq" id="WP_054635119.1">
    <property type="nucleotide sequence ID" value="NZ_JBHSOZ010000003.1"/>
</dbReference>
<keyword evidence="1" id="KW-0472">Membrane</keyword>
<proteinExistence type="predicted"/>
<name>A0ABW0YK02_9BACI</name>